<keyword evidence="4" id="KW-0223">Dioxygenase</keyword>
<keyword evidence="6" id="KW-0408">Iron</keyword>
<proteinExistence type="predicted"/>
<gene>
    <name evidence="8" type="ORF">NEMVEDRAFT_v1g137128</name>
</gene>
<dbReference type="GO" id="GO:0051213">
    <property type="term" value="F:dioxygenase activity"/>
    <property type="evidence" value="ECO:0007669"/>
    <property type="project" value="UniProtKB-KW"/>
</dbReference>
<dbReference type="AlphaFoldDB" id="A7SXT7"/>
<dbReference type="KEGG" id="nve:5502394"/>
<dbReference type="SUPFAM" id="SSF51197">
    <property type="entry name" value="Clavaminate synthase-like"/>
    <property type="match status" value="1"/>
</dbReference>
<dbReference type="EMBL" id="DS469896">
    <property type="protein sequence ID" value="EDO31483.1"/>
    <property type="molecule type" value="Genomic_DNA"/>
</dbReference>
<dbReference type="InParanoid" id="A7SXT7"/>
<keyword evidence="5" id="KW-0560">Oxidoreductase</keyword>
<dbReference type="GO" id="GO:0016705">
    <property type="term" value="F:oxidoreductase activity, acting on paired donors, with incorporation or reduction of molecular oxygen"/>
    <property type="evidence" value="ECO:0007669"/>
    <property type="project" value="InterPro"/>
</dbReference>
<dbReference type="Proteomes" id="UP000001593">
    <property type="component" value="Unassembled WGS sequence"/>
</dbReference>
<keyword evidence="9" id="KW-1185">Reference proteome</keyword>
<evidence type="ECO:0000256" key="1">
    <source>
        <dbReference type="ARBA" id="ARBA00001961"/>
    </source>
</evidence>
<dbReference type="InterPro" id="IPR006620">
    <property type="entry name" value="Pro_4_hyd_alph"/>
</dbReference>
<feature type="domain" description="Fe2OG dioxygenase" evidence="7">
    <location>
        <begin position="152"/>
        <end position="246"/>
    </location>
</feature>
<dbReference type="STRING" id="45351.A7SXT7"/>
<evidence type="ECO:0000313" key="9">
    <source>
        <dbReference type="Proteomes" id="UP000001593"/>
    </source>
</evidence>
<dbReference type="eggNOG" id="KOG1971">
    <property type="taxonomic scope" value="Eukaryota"/>
</dbReference>
<dbReference type="Gene3D" id="2.60.120.620">
    <property type="entry name" value="q2cbj1_9rhob like domain"/>
    <property type="match status" value="1"/>
</dbReference>
<evidence type="ECO:0000256" key="6">
    <source>
        <dbReference type="ARBA" id="ARBA00023004"/>
    </source>
</evidence>
<dbReference type="InterPro" id="IPR005123">
    <property type="entry name" value="Oxoglu/Fe-dep_dioxygenase_dom"/>
</dbReference>
<evidence type="ECO:0000256" key="5">
    <source>
        <dbReference type="ARBA" id="ARBA00023002"/>
    </source>
</evidence>
<dbReference type="HOGENOM" id="CLU_045835_1_0_1"/>
<evidence type="ECO:0000256" key="2">
    <source>
        <dbReference type="ARBA" id="ARBA00022723"/>
    </source>
</evidence>
<name>A7SXT7_NEMVE</name>
<evidence type="ECO:0000313" key="8">
    <source>
        <dbReference type="EMBL" id="EDO31483.1"/>
    </source>
</evidence>
<dbReference type="GO" id="GO:0005506">
    <property type="term" value="F:iron ion binding"/>
    <property type="evidence" value="ECO:0007669"/>
    <property type="project" value="InterPro"/>
</dbReference>
<keyword evidence="3" id="KW-0847">Vitamin C</keyword>
<feature type="non-terminal residue" evidence="8">
    <location>
        <position position="1"/>
    </location>
</feature>
<sequence length="285" mass="32648">KVKEEVNRREKLVAESKRRKQQIAQAYSPLHPHLYNLEESFLSDTFLQVVRYTKRNDATAKELVSMLEVCQQGLEVYRLPVFTESFCEQFIEELEHFESSDVPRGRPNTMNNYGVLLSDLGFDEHFINPLRREYLQPITALLFPQWGGDGLDSHKAFTVHYMPGKDTELSYHYDNAEVTLSVCLGREFSGGDLYFGDMRQVLLEDTQCTEVENRPTYGLLHRGQQMHGALPTTQGSRYNLIIWMRASAVRNKLCPMCNRPPQLVQTEGEGDGFTSDAVVQLCATL</sequence>
<protein>
    <recommendedName>
        <fullName evidence="7">Fe2OG dioxygenase domain-containing protein</fullName>
    </recommendedName>
</protein>
<dbReference type="GO" id="GO:0031418">
    <property type="term" value="F:L-ascorbic acid binding"/>
    <property type="evidence" value="ECO:0007669"/>
    <property type="project" value="UniProtKB-KW"/>
</dbReference>
<dbReference type="OMA" id="KFYRCAC"/>
<dbReference type="PhylomeDB" id="A7SXT7"/>
<keyword evidence="2" id="KW-0479">Metal-binding</keyword>
<dbReference type="PANTHER" id="PTHR24014">
    <property type="entry name" value="2-OXOGLUTARATE AND IRON-DEPENDENT OXYGENASE DOMAIN-CONTAINING PROTEIN 2"/>
    <property type="match status" value="1"/>
</dbReference>
<dbReference type="Pfam" id="PF25238">
    <property type="entry name" value="OGFOD2-like"/>
    <property type="match status" value="1"/>
</dbReference>
<dbReference type="SMART" id="SM00702">
    <property type="entry name" value="P4Hc"/>
    <property type="match status" value="1"/>
</dbReference>
<reference evidence="8 9" key="1">
    <citation type="journal article" date="2007" name="Science">
        <title>Sea anemone genome reveals ancestral eumetazoan gene repertoire and genomic organization.</title>
        <authorList>
            <person name="Putnam N.H."/>
            <person name="Srivastava M."/>
            <person name="Hellsten U."/>
            <person name="Dirks B."/>
            <person name="Chapman J."/>
            <person name="Salamov A."/>
            <person name="Terry A."/>
            <person name="Shapiro H."/>
            <person name="Lindquist E."/>
            <person name="Kapitonov V.V."/>
            <person name="Jurka J."/>
            <person name="Genikhovich G."/>
            <person name="Grigoriev I.V."/>
            <person name="Lucas S.M."/>
            <person name="Steele R.E."/>
            <person name="Finnerty J.R."/>
            <person name="Technau U."/>
            <person name="Martindale M.Q."/>
            <person name="Rokhsar D.S."/>
        </authorList>
    </citation>
    <scope>NUCLEOTIDE SEQUENCE [LARGE SCALE GENOMIC DNA]</scope>
    <source>
        <strain evidence="9">CH2 X CH6</strain>
    </source>
</reference>
<organism evidence="8 9">
    <name type="scientific">Nematostella vectensis</name>
    <name type="common">Starlet sea anemone</name>
    <dbReference type="NCBI Taxonomy" id="45351"/>
    <lineage>
        <taxon>Eukaryota</taxon>
        <taxon>Metazoa</taxon>
        <taxon>Cnidaria</taxon>
        <taxon>Anthozoa</taxon>
        <taxon>Hexacorallia</taxon>
        <taxon>Actiniaria</taxon>
        <taxon>Edwardsiidae</taxon>
        <taxon>Nematostella</taxon>
    </lineage>
</organism>
<accession>A7SXT7</accession>
<dbReference type="PANTHER" id="PTHR24014:SF4">
    <property type="entry name" value="2-OXOGLUTARATE AND IRON-DEPENDENT OXYGENASE DOMAIN-CONTAINING PROTEIN 2"/>
    <property type="match status" value="1"/>
</dbReference>
<comment type="cofactor">
    <cofactor evidence="1">
        <name>L-ascorbate</name>
        <dbReference type="ChEBI" id="CHEBI:38290"/>
    </cofactor>
</comment>
<dbReference type="PROSITE" id="PS51471">
    <property type="entry name" value="FE2OG_OXY"/>
    <property type="match status" value="1"/>
</dbReference>
<evidence type="ECO:0000259" key="7">
    <source>
        <dbReference type="PROSITE" id="PS51471"/>
    </source>
</evidence>
<evidence type="ECO:0000256" key="4">
    <source>
        <dbReference type="ARBA" id="ARBA00022964"/>
    </source>
</evidence>
<evidence type="ECO:0000256" key="3">
    <source>
        <dbReference type="ARBA" id="ARBA00022896"/>
    </source>
</evidence>